<organism evidence="5 6">
    <name type="scientific">Cellvibrio mixtus</name>
    <dbReference type="NCBI Taxonomy" id="39650"/>
    <lineage>
        <taxon>Bacteria</taxon>
        <taxon>Pseudomonadati</taxon>
        <taxon>Pseudomonadota</taxon>
        <taxon>Gammaproteobacteria</taxon>
        <taxon>Cellvibrionales</taxon>
        <taxon>Cellvibrionaceae</taxon>
        <taxon>Cellvibrio</taxon>
    </lineage>
</organism>
<dbReference type="Pfam" id="PF01263">
    <property type="entry name" value="Aldose_epim"/>
    <property type="match status" value="1"/>
</dbReference>
<protein>
    <recommendedName>
        <fullName evidence="3">glucose-6-phosphate 1-epimerase</fullName>
        <ecNumber evidence="3">5.1.3.15</ecNumber>
    </recommendedName>
</protein>
<dbReference type="EMBL" id="NHNI01000001">
    <property type="protein sequence ID" value="OZY85568.1"/>
    <property type="molecule type" value="Genomic_DNA"/>
</dbReference>
<dbReference type="SUPFAM" id="SSF74650">
    <property type="entry name" value="Galactose mutarotase-like"/>
    <property type="match status" value="1"/>
</dbReference>
<keyword evidence="4" id="KW-0413">Isomerase</keyword>
<comment type="catalytic activity">
    <reaction evidence="1">
        <text>alpha-D-glucose 6-phosphate = beta-D-glucose 6-phosphate</text>
        <dbReference type="Rhea" id="RHEA:16249"/>
        <dbReference type="ChEBI" id="CHEBI:58225"/>
        <dbReference type="ChEBI" id="CHEBI:58247"/>
        <dbReference type="EC" id="5.1.3.15"/>
    </reaction>
</comment>
<evidence type="ECO:0000256" key="2">
    <source>
        <dbReference type="ARBA" id="ARBA00005866"/>
    </source>
</evidence>
<evidence type="ECO:0000256" key="3">
    <source>
        <dbReference type="ARBA" id="ARBA00012083"/>
    </source>
</evidence>
<reference evidence="6" key="1">
    <citation type="submission" date="2017-05" db="EMBL/GenBank/DDBJ databases">
        <authorList>
            <person name="Barney B.M."/>
        </authorList>
    </citation>
    <scope>NUCLEOTIDE SEQUENCE [LARGE SCALE GENOMIC DNA]</scope>
    <source>
        <strain evidence="6">PSBB022</strain>
    </source>
</reference>
<dbReference type="CDD" id="cd09020">
    <property type="entry name" value="D-hex-6-P-epi_like"/>
    <property type="match status" value="1"/>
</dbReference>
<dbReference type="GO" id="GO:0005975">
    <property type="term" value="P:carbohydrate metabolic process"/>
    <property type="evidence" value="ECO:0007669"/>
    <property type="project" value="InterPro"/>
</dbReference>
<keyword evidence="6" id="KW-1185">Reference proteome</keyword>
<evidence type="ECO:0000256" key="4">
    <source>
        <dbReference type="ARBA" id="ARBA00023235"/>
    </source>
</evidence>
<name>A0A266Q6S2_9GAMM</name>
<dbReference type="STRING" id="1209072.GCA_000766945_00871"/>
<dbReference type="GO" id="GO:0047938">
    <property type="term" value="F:glucose-6-phosphate 1-epimerase activity"/>
    <property type="evidence" value="ECO:0007669"/>
    <property type="project" value="UniProtKB-EC"/>
</dbReference>
<dbReference type="Gene3D" id="2.70.98.10">
    <property type="match status" value="1"/>
</dbReference>
<comment type="similarity">
    <text evidence="2">Belongs to the glucose-6-phosphate 1-epimerase family.</text>
</comment>
<dbReference type="AlphaFoldDB" id="A0A266Q6S2"/>
<proteinExistence type="inferred from homology"/>
<dbReference type="InterPro" id="IPR011013">
    <property type="entry name" value="Gal_mutarotase_sf_dom"/>
</dbReference>
<dbReference type="InterPro" id="IPR014718">
    <property type="entry name" value="GH-type_carb-bd"/>
</dbReference>
<dbReference type="PANTHER" id="PTHR11122:SF13">
    <property type="entry name" value="GLUCOSE-6-PHOSPHATE 1-EPIMERASE"/>
    <property type="match status" value="1"/>
</dbReference>
<dbReference type="InterPro" id="IPR025532">
    <property type="entry name" value="G6P_1-epimerase"/>
</dbReference>
<comment type="caution">
    <text evidence="5">The sequence shown here is derived from an EMBL/GenBank/DDBJ whole genome shotgun (WGS) entry which is preliminary data.</text>
</comment>
<dbReference type="Proteomes" id="UP000216101">
    <property type="component" value="Unassembled WGS sequence"/>
</dbReference>
<dbReference type="EC" id="5.1.3.15" evidence="3"/>
<evidence type="ECO:0000313" key="6">
    <source>
        <dbReference type="Proteomes" id="UP000216101"/>
    </source>
</evidence>
<dbReference type="GO" id="GO:0030246">
    <property type="term" value="F:carbohydrate binding"/>
    <property type="evidence" value="ECO:0007669"/>
    <property type="project" value="InterPro"/>
</dbReference>
<dbReference type="InterPro" id="IPR008183">
    <property type="entry name" value="Aldose_1/G6P_1-epimerase"/>
</dbReference>
<sequence>MVASMHINTPDAASTQRLEQLVAKSNCLRLTTSTEYYPDSVGTGLPLLIVETELCSAVISLQGAHLLEFKTVESDALLWLSPNCDFTPGVALRGGVPLCLPWFGVNQAYPDKPKHGFARNSFWELGEAHLLNDGSVELEFLFLSDANELFPYDFSAELRMTLGKSAKLELTINNTDTEDFDCSWAMHNYHRISSLTDVRVLGLAERSYLDNLEGHAEKHQSGDVSFNGPVDRVYPAIENSIRISGSPSIEITHNNCPSVVVWNPGQEAAAKIADIGEGQEQFYICVERGAVLGEKWFMAAGTSKSAWMEFKQV</sequence>
<gene>
    <name evidence="5" type="ORF">CBP51_00500</name>
</gene>
<dbReference type="PANTHER" id="PTHR11122">
    <property type="entry name" value="APOSPORY-ASSOCIATED PROTEIN C-RELATED"/>
    <property type="match status" value="1"/>
</dbReference>
<accession>A0A266Q6S2</accession>
<evidence type="ECO:0000256" key="1">
    <source>
        <dbReference type="ARBA" id="ARBA00001096"/>
    </source>
</evidence>
<evidence type="ECO:0000313" key="5">
    <source>
        <dbReference type="EMBL" id="OZY85568.1"/>
    </source>
</evidence>